<gene>
    <name evidence="1" type="ORF">FJT64_003402</name>
</gene>
<name>A0A6A4VUI6_AMPAM</name>
<organism evidence="1 2">
    <name type="scientific">Amphibalanus amphitrite</name>
    <name type="common">Striped barnacle</name>
    <name type="synonym">Balanus amphitrite</name>
    <dbReference type="NCBI Taxonomy" id="1232801"/>
    <lineage>
        <taxon>Eukaryota</taxon>
        <taxon>Metazoa</taxon>
        <taxon>Ecdysozoa</taxon>
        <taxon>Arthropoda</taxon>
        <taxon>Crustacea</taxon>
        <taxon>Multicrustacea</taxon>
        <taxon>Cirripedia</taxon>
        <taxon>Thoracica</taxon>
        <taxon>Thoracicalcarea</taxon>
        <taxon>Balanomorpha</taxon>
        <taxon>Balanoidea</taxon>
        <taxon>Balanidae</taxon>
        <taxon>Amphibalaninae</taxon>
        <taxon>Amphibalanus</taxon>
    </lineage>
</organism>
<protein>
    <submittedName>
        <fullName evidence="1">Uncharacterized protein</fullName>
    </submittedName>
</protein>
<reference evidence="1 2" key="1">
    <citation type="submission" date="2019-07" db="EMBL/GenBank/DDBJ databases">
        <title>Draft genome assembly of a fouling barnacle, Amphibalanus amphitrite (Darwin, 1854): The first reference genome for Thecostraca.</title>
        <authorList>
            <person name="Kim W."/>
        </authorList>
    </citation>
    <scope>NUCLEOTIDE SEQUENCE [LARGE SCALE GENOMIC DNA]</scope>
    <source>
        <strain evidence="1">SNU_AA5</strain>
        <tissue evidence="1">Soma without cirri and trophi</tissue>
    </source>
</reference>
<dbReference type="AlphaFoldDB" id="A0A6A4VUI6"/>
<sequence length="84" mass="9524">MIVICILECVAISAVFGARRFQACWSSMQGRFCGCPYPLLFWGIITPIGLTKWRIMTTPWDLAPHQMQPTYGRYETYAMSGVAN</sequence>
<dbReference type="OrthoDB" id="6399987at2759"/>
<dbReference type="EMBL" id="VIIS01001337">
    <property type="protein sequence ID" value="KAF0299707.1"/>
    <property type="molecule type" value="Genomic_DNA"/>
</dbReference>
<evidence type="ECO:0000313" key="2">
    <source>
        <dbReference type="Proteomes" id="UP000440578"/>
    </source>
</evidence>
<keyword evidence="2" id="KW-1185">Reference proteome</keyword>
<dbReference type="Proteomes" id="UP000440578">
    <property type="component" value="Unassembled WGS sequence"/>
</dbReference>
<accession>A0A6A4VUI6</accession>
<proteinExistence type="predicted"/>
<comment type="caution">
    <text evidence="1">The sequence shown here is derived from an EMBL/GenBank/DDBJ whole genome shotgun (WGS) entry which is preliminary data.</text>
</comment>
<evidence type="ECO:0000313" key="1">
    <source>
        <dbReference type="EMBL" id="KAF0299707.1"/>
    </source>
</evidence>